<dbReference type="Proteomes" id="UP000006078">
    <property type="component" value="Unassembled WGS sequence"/>
</dbReference>
<dbReference type="EMBL" id="AHAE01000065">
    <property type="protein sequence ID" value="EJZ81736.1"/>
    <property type="molecule type" value="Genomic_DNA"/>
</dbReference>
<dbReference type="AlphaFoldDB" id="I7IXH2"/>
<dbReference type="PROSITE" id="PS00793">
    <property type="entry name" value="DHPS_2"/>
    <property type="match status" value="1"/>
</dbReference>
<dbReference type="Proteomes" id="UP000011016">
    <property type="component" value="Unassembled WGS sequence"/>
</dbReference>
<evidence type="ECO:0000313" key="15">
    <source>
        <dbReference type="Proteomes" id="UP000011016"/>
    </source>
</evidence>
<evidence type="ECO:0000256" key="1">
    <source>
        <dbReference type="ARBA" id="ARBA00000012"/>
    </source>
</evidence>
<dbReference type="GO" id="GO:0046656">
    <property type="term" value="P:folic acid biosynthetic process"/>
    <property type="evidence" value="ECO:0007669"/>
    <property type="project" value="UniProtKB-KW"/>
</dbReference>
<evidence type="ECO:0000256" key="10">
    <source>
        <dbReference type="RuleBase" id="RU361205"/>
    </source>
</evidence>
<dbReference type="InterPro" id="IPR006390">
    <property type="entry name" value="DHP_synth_dom"/>
</dbReference>
<evidence type="ECO:0000256" key="9">
    <source>
        <dbReference type="ARBA" id="ARBA00022909"/>
    </source>
</evidence>
<evidence type="ECO:0000256" key="8">
    <source>
        <dbReference type="ARBA" id="ARBA00022842"/>
    </source>
</evidence>
<reference evidence="12 15" key="1">
    <citation type="journal article" date="2012" name="J. Bacteriol.">
        <title>Draft Genome Sequence of Turicella otitidis ATCC 51513, Isolated from Middle Ear Fluid from a Child with Otitis Media.</title>
        <authorList>
            <person name="Brinkrolf K."/>
            <person name="Schneider J."/>
            <person name="Knecht M."/>
            <person name="Ruckert C."/>
            <person name="Tauch A."/>
        </authorList>
    </citation>
    <scope>NUCLEOTIDE SEQUENCE [LARGE SCALE GENOMIC DNA]</scope>
    <source>
        <strain evidence="12 15">ATCC 51513</strain>
    </source>
</reference>
<dbReference type="PANTHER" id="PTHR20941">
    <property type="entry name" value="FOLATE SYNTHESIS PROTEINS"/>
    <property type="match status" value="1"/>
</dbReference>
<feature type="domain" description="Pterin-binding" evidence="11">
    <location>
        <begin position="15"/>
        <end position="274"/>
    </location>
</feature>
<comment type="catalytic activity">
    <reaction evidence="1">
        <text>(7,8-dihydropterin-6-yl)methyl diphosphate + 4-aminobenzoate = 7,8-dihydropteroate + diphosphate</text>
        <dbReference type="Rhea" id="RHEA:19949"/>
        <dbReference type="ChEBI" id="CHEBI:17836"/>
        <dbReference type="ChEBI" id="CHEBI:17839"/>
        <dbReference type="ChEBI" id="CHEBI:33019"/>
        <dbReference type="ChEBI" id="CHEBI:72950"/>
        <dbReference type="EC" id="2.5.1.15"/>
    </reaction>
</comment>
<dbReference type="Pfam" id="PF00809">
    <property type="entry name" value="Pterin_bind"/>
    <property type="match status" value="1"/>
</dbReference>
<dbReference type="Gene3D" id="3.20.20.20">
    <property type="entry name" value="Dihydropteroate synthase-like"/>
    <property type="match status" value="1"/>
</dbReference>
<keyword evidence="9 10" id="KW-0289">Folate biosynthesis</keyword>
<keyword evidence="8 10" id="KW-0460">Magnesium</keyword>
<dbReference type="EC" id="2.5.1.15" evidence="5 10"/>
<evidence type="ECO:0000256" key="3">
    <source>
        <dbReference type="ARBA" id="ARBA00004763"/>
    </source>
</evidence>
<dbReference type="SUPFAM" id="SSF51717">
    <property type="entry name" value="Dihydropteroate synthetase-like"/>
    <property type="match status" value="1"/>
</dbReference>
<dbReference type="UniPathway" id="UPA00077">
    <property type="reaction ID" value="UER00156"/>
</dbReference>
<comment type="caution">
    <text evidence="12">The sequence shown here is derived from an EMBL/GenBank/DDBJ whole genome shotgun (WGS) entry which is preliminary data.</text>
</comment>
<name>I7IXH2_9CORY</name>
<reference evidence="13 14" key="2">
    <citation type="submission" date="2012-08" db="EMBL/GenBank/DDBJ databases">
        <title>The Genome Sequence of Turicella otitidis ATCC 51513.</title>
        <authorList>
            <consortium name="The Broad Institute Genome Sequencing Platform"/>
            <person name="Earl A."/>
            <person name="Ward D."/>
            <person name="Feldgarden M."/>
            <person name="Gevers D."/>
            <person name="Huys G."/>
            <person name="Walker B."/>
            <person name="Young S.K."/>
            <person name="Zeng Q."/>
            <person name="Gargeya S."/>
            <person name="Fitzgerald M."/>
            <person name="Haas B."/>
            <person name="Abouelleil A."/>
            <person name="Alvarado L."/>
            <person name="Arachchi H.M."/>
            <person name="Berlin A.M."/>
            <person name="Chapman S.B."/>
            <person name="Goldberg J."/>
            <person name="Griggs A."/>
            <person name="Gujja S."/>
            <person name="Hansen M."/>
            <person name="Howarth C."/>
            <person name="Imamovic A."/>
            <person name="Larimer J."/>
            <person name="McCowen C."/>
            <person name="Montmayeur A."/>
            <person name="Murphy C."/>
            <person name="Neiman D."/>
            <person name="Pearson M."/>
            <person name="Priest M."/>
            <person name="Roberts A."/>
            <person name="Saif S."/>
            <person name="Shea T."/>
            <person name="Sisk P."/>
            <person name="Sykes S."/>
            <person name="Wortman J."/>
            <person name="Nusbaum C."/>
            <person name="Birren B."/>
        </authorList>
    </citation>
    <scope>NUCLEOTIDE SEQUENCE [LARGE SCALE GENOMIC DNA]</scope>
    <source>
        <strain evidence="13 14">ATCC 51513</strain>
    </source>
</reference>
<dbReference type="PANTHER" id="PTHR20941:SF1">
    <property type="entry name" value="FOLIC ACID SYNTHESIS PROTEIN FOL1"/>
    <property type="match status" value="1"/>
</dbReference>
<evidence type="ECO:0000256" key="4">
    <source>
        <dbReference type="ARBA" id="ARBA00009503"/>
    </source>
</evidence>
<comment type="similarity">
    <text evidence="4 10">Belongs to the DHPS family.</text>
</comment>
<dbReference type="GO" id="GO:0046872">
    <property type="term" value="F:metal ion binding"/>
    <property type="evidence" value="ECO:0007669"/>
    <property type="project" value="UniProtKB-KW"/>
</dbReference>
<gene>
    <name evidence="12" type="primary">folP</name>
    <name evidence="12" type="ORF">BN46_1092</name>
    <name evidence="13" type="ORF">HMPREF9719_01344</name>
</gene>
<dbReference type="PROSITE" id="PS50972">
    <property type="entry name" value="PTERIN_BINDING"/>
    <property type="match status" value="1"/>
</dbReference>
<evidence type="ECO:0000259" key="11">
    <source>
        <dbReference type="PROSITE" id="PS50972"/>
    </source>
</evidence>
<dbReference type="PATRIC" id="fig|883169.3.peg.1294"/>
<dbReference type="InterPro" id="IPR000489">
    <property type="entry name" value="Pterin-binding_dom"/>
</dbReference>
<dbReference type="GO" id="GO:0004156">
    <property type="term" value="F:dihydropteroate synthase activity"/>
    <property type="evidence" value="ECO:0007669"/>
    <property type="project" value="UniProtKB-EC"/>
</dbReference>
<dbReference type="NCBIfam" id="TIGR01496">
    <property type="entry name" value="DHPS"/>
    <property type="match status" value="1"/>
</dbReference>
<evidence type="ECO:0000313" key="14">
    <source>
        <dbReference type="Proteomes" id="UP000006078"/>
    </source>
</evidence>
<dbReference type="OrthoDB" id="9811744at2"/>
<evidence type="ECO:0000256" key="7">
    <source>
        <dbReference type="ARBA" id="ARBA00022723"/>
    </source>
</evidence>
<dbReference type="eggNOG" id="COG0294">
    <property type="taxonomic scope" value="Bacteria"/>
</dbReference>
<dbReference type="GO" id="GO:0005829">
    <property type="term" value="C:cytosol"/>
    <property type="evidence" value="ECO:0007669"/>
    <property type="project" value="TreeGrafter"/>
</dbReference>
<dbReference type="HOGENOM" id="CLU_008023_0_1_11"/>
<evidence type="ECO:0000256" key="2">
    <source>
        <dbReference type="ARBA" id="ARBA00001946"/>
    </source>
</evidence>
<dbReference type="CDD" id="cd00739">
    <property type="entry name" value="DHPS"/>
    <property type="match status" value="1"/>
</dbReference>
<dbReference type="InterPro" id="IPR045031">
    <property type="entry name" value="DHP_synth-like"/>
</dbReference>
<accession>I7IXH2</accession>
<comment type="pathway">
    <text evidence="3 10">Cofactor biosynthesis; tetrahydrofolate biosynthesis; 7,8-dihydrofolate from 2-amino-4-hydroxy-6-hydroxymethyl-7,8-dihydropteridine diphosphate and 4-aminobenzoate: step 1/2.</text>
</comment>
<keyword evidence="7 10" id="KW-0479">Metal-binding</keyword>
<evidence type="ECO:0000313" key="12">
    <source>
        <dbReference type="EMBL" id="CCI83818.1"/>
    </source>
</evidence>
<evidence type="ECO:0000256" key="5">
    <source>
        <dbReference type="ARBA" id="ARBA00012458"/>
    </source>
</evidence>
<dbReference type="PROSITE" id="PS00792">
    <property type="entry name" value="DHPS_1"/>
    <property type="match status" value="1"/>
</dbReference>
<sequence length="288" mass="29890">MAQASEILSRPGGRCAVMGILNVTDDSFSDGGEFIDPGRAVEHAHELVDAGADIVDVGGESTRPGATRVAPEEERARVVPVIERLTTEGIATSVDTMRAETALSAADAGVRLINDVSGGSADEGMLGAMARTGLPVTLMHWRTDAFGDAAGRADHGGDVVADVRDTLKRLAGAALEAGVERANISLDPGLGFAKNAEDNWRLLRALPELVDLGYPLLVGASRKRFLSGVRQDRGIEAGPKDADAATAAVSALSARAGAWAVRVHDVASSRDAVDVELAWRRGAPAARG</sequence>
<dbReference type="STRING" id="29321.AAV33_08880"/>
<proteinExistence type="inferred from homology"/>
<comment type="function">
    <text evidence="10">Catalyzes the condensation of para-aminobenzoate (pABA) with 6-hydroxymethyl-7,8-dihydropterin diphosphate (DHPt-PP) to form 7,8-dihydropteroate (H2Pte), the immediate precursor of folate derivatives.</text>
</comment>
<protein>
    <recommendedName>
        <fullName evidence="5 10">Dihydropteroate synthase</fullName>
        <shortName evidence="10">DHPS</shortName>
        <ecNumber evidence="5 10">2.5.1.15</ecNumber>
    </recommendedName>
    <alternativeName>
        <fullName evidence="10">Dihydropteroate pyrophosphorylase</fullName>
    </alternativeName>
</protein>
<organism evidence="12 15">
    <name type="scientific">Corynebacterium otitidis ATCC 51513</name>
    <dbReference type="NCBI Taxonomy" id="883169"/>
    <lineage>
        <taxon>Bacteria</taxon>
        <taxon>Bacillati</taxon>
        <taxon>Actinomycetota</taxon>
        <taxon>Actinomycetes</taxon>
        <taxon>Mycobacteriales</taxon>
        <taxon>Corynebacteriaceae</taxon>
        <taxon>Corynebacterium</taxon>
    </lineage>
</organism>
<keyword evidence="14" id="KW-1185">Reference proteome</keyword>
<dbReference type="EMBL" id="CAJZ01000154">
    <property type="protein sequence ID" value="CCI83818.1"/>
    <property type="molecule type" value="Genomic_DNA"/>
</dbReference>
<comment type="cofactor">
    <cofactor evidence="2 10">
        <name>Mg(2+)</name>
        <dbReference type="ChEBI" id="CHEBI:18420"/>
    </cofactor>
</comment>
<evidence type="ECO:0000256" key="6">
    <source>
        <dbReference type="ARBA" id="ARBA00022679"/>
    </source>
</evidence>
<dbReference type="InterPro" id="IPR011005">
    <property type="entry name" value="Dihydropteroate_synth-like_sf"/>
</dbReference>
<keyword evidence="6 10" id="KW-0808">Transferase</keyword>
<evidence type="ECO:0000313" key="13">
    <source>
        <dbReference type="EMBL" id="EJZ81736.1"/>
    </source>
</evidence>
<dbReference type="GO" id="GO:0046654">
    <property type="term" value="P:tetrahydrofolate biosynthetic process"/>
    <property type="evidence" value="ECO:0007669"/>
    <property type="project" value="UniProtKB-UniPathway"/>
</dbReference>